<feature type="active site" evidence="9">
    <location>
        <position position="63"/>
    </location>
</feature>
<dbReference type="GO" id="GO:0004719">
    <property type="term" value="F:protein-L-isoaspartate (D-aspartate) O-methyltransferase activity"/>
    <property type="evidence" value="ECO:0007669"/>
    <property type="project" value="UniProtKB-UniRule"/>
</dbReference>
<dbReference type="SUPFAM" id="SSF53335">
    <property type="entry name" value="S-adenosyl-L-methionine-dependent methyltransferases"/>
    <property type="match status" value="1"/>
</dbReference>
<comment type="catalytic activity">
    <reaction evidence="8 9">
        <text>[protein]-L-isoaspartate + S-adenosyl-L-methionine = [protein]-L-isoaspartate alpha-methyl ester + S-adenosyl-L-homocysteine</text>
        <dbReference type="Rhea" id="RHEA:12705"/>
        <dbReference type="Rhea" id="RHEA-COMP:12143"/>
        <dbReference type="Rhea" id="RHEA-COMP:12144"/>
        <dbReference type="ChEBI" id="CHEBI:57856"/>
        <dbReference type="ChEBI" id="CHEBI:59789"/>
        <dbReference type="ChEBI" id="CHEBI:90596"/>
        <dbReference type="ChEBI" id="CHEBI:90598"/>
        <dbReference type="EC" id="2.1.1.77"/>
    </reaction>
</comment>
<comment type="subcellular location">
    <subcellularLocation>
        <location evidence="1 9">Cytoplasm</location>
    </subcellularLocation>
</comment>
<organism evidence="10 11">
    <name type="scientific">Pyrolobus fumarii (strain DSM 11204 / 1A)</name>
    <dbReference type="NCBI Taxonomy" id="694429"/>
    <lineage>
        <taxon>Archaea</taxon>
        <taxon>Thermoproteota</taxon>
        <taxon>Thermoprotei</taxon>
        <taxon>Desulfurococcales</taxon>
        <taxon>Pyrodictiaceae</taxon>
        <taxon>Pyrolobus</taxon>
    </lineage>
</organism>
<accession>G0EED9</accession>
<dbReference type="NCBIfam" id="TIGR00080">
    <property type="entry name" value="pimt"/>
    <property type="match status" value="1"/>
</dbReference>
<dbReference type="PROSITE" id="PS01279">
    <property type="entry name" value="PCMT"/>
    <property type="match status" value="1"/>
</dbReference>
<dbReference type="GO" id="GO:0005737">
    <property type="term" value="C:cytoplasm"/>
    <property type="evidence" value="ECO:0007669"/>
    <property type="project" value="UniProtKB-SubCell"/>
</dbReference>
<evidence type="ECO:0000256" key="2">
    <source>
        <dbReference type="ARBA" id="ARBA00005369"/>
    </source>
</evidence>
<evidence type="ECO:0000256" key="4">
    <source>
        <dbReference type="ARBA" id="ARBA00022603"/>
    </source>
</evidence>
<dbReference type="InterPro" id="IPR029063">
    <property type="entry name" value="SAM-dependent_MTases_sf"/>
</dbReference>
<keyword evidence="11" id="KW-1185">Reference proteome</keyword>
<keyword evidence="3 9" id="KW-0963">Cytoplasm</keyword>
<dbReference type="EMBL" id="CP002838">
    <property type="protein sequence ID" value="AEM37980.1"/>
    <property type="molecule type" value="Genomic_DNA"/>
</dbReference>
<evidence type="ECO:0000256" key="8">
    <source>
        <dbReference type="ARBA" id="ARBA00029295"/>
    </source>
</evidence>
<keyword evidence="5 9" id="KW-0808">Transferase</keyword>
<proteinExistence type="inferred from homology"/>
<dbReference type="FunCoup" id="G0EED9">
    <property type="interactions" value="58"/>
</dbReference>
<dbReference type="NCBIfam" id="NF001453">
    <property type="entry name" value="PRK00312.1"/>
    <property type="match status" value="1"/>
</dbReference>
<evidence type="ECO:0000256" key="7">
    <source>
        <dbReference type="ARBA" id="ARBA00025330"/>
    </source>
</evidence>
<dbReference type="CDD" id="cd02440">
    <property type="entry name" value="AdoMet_MTases"/>
    <property type="match status" value="1"/>
</dbReference>
<evidence type="ECO:0000256" key="5">
    <source>
        <dbReference type="ARBA" id="ARBA00022679"/>
    </source>
</evidence>
<comment type="function">
    <text evidence="7 9">Catalyzes the methyl esterification of L-isoaspartyl residues in peptides and proteins that result from spontaneous decomposition of normal L-aspartyl and L-asparaginyl residues. It plays a role in the repair and/or degradation of damaged proteins.</text>
</comment>
<dbReference type="NCBIfam" id="NF010549">
    <property type="entry name" value="PRK13942.1"/>
    <property type="match status" value="1"/>
</dbReference>
<gene>
    <name evidence="9" type="primary">pcm</name>
    <name evidence="10" type="ordered locus">Pyrfu_0108</name>
</gene>
<dbReference type="Gene3D" id="3.40.50.150">
    <property type="entry name" value="Vaccinia Virus protein VP39"/>
    <property type="match status" value="1"/>
</dbReference>
<dbReference type="EC" id="2.1.1.77" evidence="9"/>
<evidence type="ECO:0000256" key="1">
    <source>
        <dbReference type="ARBA" id="ARBA00004496"/>
    </source>
</evidence>
<keyword evidence="4 9" id="KW-0489">Methyltransferase</keyword>
<dbReference type="InterPro" id="IPR000682">
    <property type="entry name" value="PCMT"/>
</dbReference>
<sequence length="231" mass="25695">MEDVMRRLRERLVRKLVEEGIIKSEKVKRAMLTVPRELFVPEHLRELAYEDTPLPIGHGQTISAPHMVAIMLEEAELDEGMKVLEVGTGSGYNAALIAEIVAPRGSKRPGHVYTIERIPELAERARRNLERAGYADRVTVIVGDGSKGYPPAAPYDRIIVTAAAPDMPRPLVDQLKPGGILLIPVGDKWNQILYKIVKKTDGKLVVKKVTPCVFVPLVGEYGWREDAAYLV</sequence>
<dbReference type="PANTHER" id="PTHR11579">
    <property type="entry name" value="PROTEIN-L-ISOASPARTATE O-METHYLTRANSFERASE"/>
    <property type="match status" value="1"/>
</dbReference>
<dbReference type="Pfam" id="PF01135">
    <property type="entry name" value="PCMT"/>
    <property type="match status" value="1"/>
</dbReference>
<evidence type="ECO:0000256" key="6">
    <source>
        <dbReference type="ARBA" id="ARBA00022691"/>
    </source>
</evidence>
<keyword evidence="6 9" id="KW-0949">S-adenosyl-L-methionine</keyword>
<comment type="similarity">
    <text evidence="2 9">Belongs to the methyltransferase superfamily. L-isoaspartyl/D-aspartyl protein methyltransferase family.</text>
</comment>
<name>G0EED9_PYRF1</name>
<evidence type="ECO:0000256" key="3">
    <source>
        <dbReference type="ARBA" id="ARBA00022490"/>
    </source>
</evidence>
<dbReference type="HOGENOM" id="CLU_055432_2_0_2"/>
<dbReference type="FunFam" id="3.40.50.150:FF:000010">
    <property type="entry name" value="Protein-L-isoaspartate O-methyltransferase"/>
    <property type="match status" value="1"/>
</dbReference>
<dbReference type="AlphaFoldDB" id="G0EED9"/>
<dbReference type="HAMAP" id="MF_00090">
    <property type="entry name" value="PIMT"/>
    <property type="match status" value="1"/>
</dbReference>
<protein>
    <recommendedName>
        <fullName evidence="9">Protein-L-isoaspartate O-methyltransferase</fullName>
        <ecNumber evidence="9">2.1.1.77</ecNumber>
    </recommendedName>
    <alternativeName>
        <fullName evidence="9">L-isoaspartyl protein carboxyl methyltransferase</fullName>
    </alternativeName>
    <alternativeName>
        <fullName evidence="9">Protein L-isoaspartyl methyltransferase</fullName>
    </alternativeName>
    <alternativeName>
        <fullName evidence="9">Protein-beta-aspartate methyltransferase</fullName>
        <shortName evidence="9">PIMT</shortName>
    </alternativeName>
</protein>
<dbReference type="eggNOG" id="arCOG00976">
    <property type="taxonomic scope" value="Archaea"/>
</dbReference>
<evidence type="ECO:0000256" key="9">
    <source>
        <dbReference type="HAMAP-Rule" id="MF_00090"/>
    </source>
</evidence>
<dbReference type="KEGG" id="pfm:Pyrfu_0108"/>
<evidence type="ECO:0000313" key="10">
    <source>
        <dbReference type="EMBL" id="AEM37980.1"/>
    </source>
</evidence>
<dbReference type="PANTHER" id="PTHR11579:SF0">
    <property type="entry name" value="PROTEIN-L-ISOASPARTATE(D-ASPARTATE) O-METHYLTRANSFERASE"/>
    <property type="match status" value="1"/>
</dbReference>
<evidence type="ECO:0000313" key="11">
    <source>
        <dbReference type="Proteomes" id="UP000001037"/>
    </source>
</evidence>
<reference evidence="10 11" key="1">
    <citation type="journal article" date="2011" name="Stand. Genomic Sci.">
        <title>Complete genome sequence of the hyperthermophilic chemolithoautotroph Pyrolobus fumarii type strain (1A).</title>
        <authorList>
            <person name="Anderson I."/>
            <person name="Goker M."/>
            <person name="Nolan M."/>
            <person name="Lucas S."/>
            <person name="Hammon N."/>
            <person name="Deshpande S."/>
            <person name="Cheng J.F."/>
            <person name="Tapia R."/>
            <person name="Han C."/>
            <person name="Goodwin L."/>
            <person name="Pitluck S."/>
            <person name="Huntemann M."/>
            <person name="Liolios K."/>
            <person name="Ivanova N."/>
            <person name="Pagani I."/>
            <person name="Mavromatis K."/>
            <person name="Ovchinikova G."/>
            <person name="Pati A."/>
            <person name="Chen A."/>
            <person name="Palaniappan K."/>
            <person name="Land M."/>
            <person name="Hauser L."/>
            <person name="Brambilla E.M."/>
            <person name="Huber H."/>
            <person name="Yasawong M."/>
            <person name="Rohde M."/>
            <person name="Spring S."/>
            <person name="Abt B."/>
            <person name="Sikorski J."/>
            <person name="Wirth R."/>
            <person name="Detter J.C."/>
            <person name="Woyke T."/>
            <person name="Bristow J."/>
            <person name="Eisen J.A."/>
            <person name="Markowitz V."/>
            <person name="Hugenholtz P."/>
            <person name="Kyrpides N.C."/>
            <person name="Klenk H.P."/>
            <person name="Lapidus A."/>
        </authorList>
    </citation>
    <scope>NUCLEOTIDE SEQUENCE [LARGE SCALE GENOMIC DNA]</scope>
    <source>
        <strain evidence="11">DSM 11204 / 1A</strain>
    </source>
</reference>
<dbReference type="Proteomes" id="UP000001037">
    <property type="component" value="Chromosome"/>
</dbReference>
<dbReference type="InParanoid" id="G0EED9"/>
<dbReference type="GO" id="GO:0030091">
    <property type="term" value="P:protein repair"/>
    <property type="evidence" value="ECO:0007669"/>
    <property type="project" value="UniProtKB-UniRule"/>
</dbReference>
<dbReference type="STRING" id="694429.Pyrfu_0108"/>
<dbReference type="GO" id="GO:0032259">
    <property type="term" value="P:methylation"/>
    <property type="evidence" value="ECO:0007669"/>
    <property type="project" value="UniProtKB-KW"/>
</dbReference>